<dbReference type="GeneID" id="54329902"/>
<dbReference type="EMBL" id="QUQM01000007">
    <property type="protein sequence ID" value="KAA8645780.1"/>
    <property type="molecule type" value="Genomic_DNA"/>
</dbReference>
<evidence type="ECO:0000313" key="1">
    <source>
        <dbReference type="EMBL" id="KAA8645780.1"/>
    </source>
</evidence>
<proteinExistence type="predicted"/>
<protein>
    <submittedName>
        <fullName evidence="1">Uncharacterized protein</fullName>
    </submittedName>
</protein>
<gene>
    <name evidence="1" type="ORF">ATNIH1004_007200</name>
</gene>
<dbReference type="Proteomes" id="UP000324241">
    <property type="component" value="Unassembled WGS sequence"/>
</dbReference>
<accession>A0A5M9MKB4</accession>
<reference evidence="1 2" key="1">
    <citation type="submission" date="2019-08" db="EMBL/GenBank/DDBJ databases">
        <title>The genome sequence of a newly discovered highly antifungal drug resistant Aspergillus species, Aspergillus tanneri NIH 1004.</title>
        <authorList>
            <person name="Mounaud S."/>
            <person name="Singh I."/>
            <person name="Joardar V."/>
            <person name="Pakala S."/>
            <person name="Pakala S."/>
            <person name="Venepally P."/>
            <person name="Chung J.K."/>
            <person name="Losada L."/>
            <person name="Nierman W.C."/>
        </authorList>
    </citation>
    <scope>NUCLEOTIDE SEQUENCE [LARGE SCALE GENOMIC DNA]</scope>
    <source>
        <strain evidence="1 2">NIH1004</strain>
    </source>
</reference>
<evidence type="ECO:0000313" key="2">
    <source>
        <dbReference type="Proteomes" id="UP000324241"/>
    </source>
</evidence>
<dbReference type="RefSeq" id="XP_033425141.1">
    <property type="nucleotide sequence ID" value="XM_033571826.1"/>
</dbReference>
<comment type="caution">
    <text evidence="1">The sequence shown here is derived from an EMBL/GenBank/DDBJ whole genome shotgun (WGS) entry which is preliminary data.</text>
</comment>
<organism evidence="1 2">
    <name type="scientific">Aspergillus tanneri</name>
    <dbReference type="NCBI Taxonomy" id="1220188"/>
    <lineage>
        <taxon>Eukaryota</taxon>
        <taxon>Fungi</taxon>
        <taxon>Dikarya</taxon>
        <taxon>Ascomycota</taxon>
        <taxon>Pezizomycotina</taxon>
        <taxon>Eurotiomycetes</taxon>
        <taxon>Eurotiomycetidae</taxon>
        <taxon>Eurotiales</taxon>
        <taxon>Aspergillaceae</taxon>
        <taxon>Aspergillus</taxon>
        <taxon>Aspergillus subgen. Circumdati</taxon>
    </lineage>
</organism>
<name>A0A5M9MKB4_9EURO</name>
<sequence length="162" mass="17797">MAASGLQEQSLQMALMDWAHILYKTLVTSSNNASALGGSVCSLVDFTFEPMLNDGRLFKVGRAMGFTRGVYSPLRTSRITTRVIDGEETTQLTREHTIVSGHGQHIVEKGDAGSLVYNKASSVVGLLFGGSLRWTLDTSPTPRFWWRASKNALACKRFGLRK</sequence>
<dbReference type="OrthoDB" id="5424209at2759"/>
<dbReference type="AlphaFoldDB" id="A0A5M9MKB4"/>